<feature type="transmembrane region" description="Helical" evidence="1">
    <location>
        <begin position="40"/>
        <end position="58"/>
    </location>
</feature>
<reference evidence="2 3" key="1">
    <citation type="submission" date="2015-01" db="EMBL/GenBank/DDBJ databases">
        <authorList>
            <person name="Pelicic Vladimir"/>
        </authorList>
    </citation>
    <scope>NUCLEOTIDE SEQUENCE [LARGE SCALE GENOMIC DNA]</scope>
    <source>
        <strain evidence="2 3">2908</strain>
    </source>
</reference>
<dbReference type="RefSeq" id="WP_072073544.1">
    <property type="nucleotide sequence ID" value="NZ_CDMW01000001.1"/>
</dbReference>
<feature type="transmembrane region" description="Helical" evidence="1">
    <location>
        <begin position="87"/>
        <end position="103"/>
    </location>
</feature>
<accession>A0A0B7GNJ5</accession>
<dbReference type="Pfam" id="PF09605">
    <property type="entry name" value="Trep_Strep"/>
    <property type="match status" value="1"/>
</dbReference>
<dbReference type="AlphaFoldDB" id="A0A0B7GNJ5"/>
<evidence type="ECO:0000313" key="2">
    <source>
        <dbReference type="EMBL" id="CEL89791.1"/>
    </source>
</evidence>
<dbReference type="Proteomes" id="UP000183504">
    <property type="component" value="Unassembled WGS sequence"/>
</dbReference>
<evidence type="ECO:0000256" key="1">
    <source>
        <dbReference type="SAM" id="Phobius"/>
    </source>
</evidence>
<feature type="transmembrane region" description="Helical" evidence="1">
    <location>
        <begin position="164"/>
        <end position="183"/>
    </location>
</feature>
<dbReference type="EMBL" id="CDMW01000001">
    <property type="protein sequence ID" value="CEL89791.1"/>
    <property type="molecule type" value="Genomic_DNA"/>
</dbReference>
<keyword evidence="1" id="KW-0812">Transmembrane</keyword>
<dbReference type="InterPro" id="IPR011733">
    <property type="entry name" value="CHP02185_IM"/>
</dbReference>
<feature type="transmembrane region" description="Helical" evidence="1">
    <location>
        <begin position="65"/>
        <end position="81"/>
    </location>
</feature>
<proteinExistence type="predicted"/>
<feature type="transmembrane region" description="Helical" evidence="1">
    <location>
        <begin position="115"/>
        <end position="135"/>
    </location>
</feature>
<organism evidence="2 3">
    <name type="scientific">Streptococcus sanguinis</name>
    <dbReference type="NCBI Taxonomy" id="1305"/>
    <lineage>
        <taxon>Bacteria</taxon>
        <taxon>Bacillati</taxon>
        <taxon>Bacillota</taxon>
        <taxon>Bacilli</taxon>
        <taxon>Lactobacillales</taxon>
        <taxon>Streptococcaceae</taxon>
        <taxon>Streptococcus</taxon>
    </lineage>
</organism>
<keyword evidence="1" id="KW-1133">Transmembrane helix</keyword>
<feature type="transmembrane region" description="Helical" evidence="1">
    <location>
        <begin position="12"/>
        <end position="34"/>
    </location>
</feature>
<dbReference type="NCBIfam" id="TIGR02185">
    <property type="entry name" value="Trep_Strep"/>
    <property type="match status" value="1"/>
</dbReference>
<evidence type="ECO:0000313" key="3">
    <source>
        <dbReference type="Proteomes" id="UP000183504"/>
    </source>
</evidence>
<name>A0A0B7GNJ5_STRSA</name>
<protein>
    <submittedName>
        <fullName evidence="2">Uncharacterized protein</fullName>
    </submittedName>
</protein>
<gene>
    <name evidence="2" type="ORF">SSV_0480</name>
</gene>
<sequence>MLYSIRKDKLKQAGFFYLFYFLAMILGVLVGLLFDRSGNMFYAPAFTAFFGGVLFIFYTEKIKTFGLISGLGCLLGLFFLLSRHGFGAFLPGLICGVLADLIARSGGYQKTVRSLLSFMVFSFSTAGPIFLMWLAPKQYEASLLARGKTQAYIEQVMLKPEPSLVLWFVASILLGALLGALLGRKILKARLSKSASA</sequence>
<keyword evidence="1" id="KW-0472">Membrane</keyword>